<protein>
    <submittedName>
        <fullName evidence="1">Uncharacterized protein</fullName>
    </submittedName>
</protein>
<accession>Q6KGH5</accession>
<organism evidence="1 2">
    <name type="scientific">Salmonella phage Felix O1 (isolate Felix O1-VT1)</name>
    <name type="common">Bacteriophage Felix O1</name>
    <dbReference type="NCBI Taxonomy" id="1283336"/>
    <lineage>
        <taxon>Viruses</taxon>
        <taxon>Duplodnaviria</taxon>
        <taxon>Heunggongvirae</taxon>
        <taxon>Uroviricota</taxon>
        <taxon>Caudoviricetes</taxon>
        <taxon>Andersonviridae</taxon>
        <taxon>Ounavirinae</taxon>
        <taxon>Felixounavirus</taxon>
        <taxon>Felixounavirus felixO1</taxon>
    </lineage>
</organism>
<proteinExistence type="predicted"/>
<sequence>MLLKTTVKLHYQNHLKMLLQILRTQKGQCSLMRMVNFSLHSTLKTLKVTES</sequence>
<evidence type="ECO:0000313" key="2">
    <source>
        <dbReference type="Proteomes" id="UP000009070"/>
    </source>
</evidence>
<keyword evidence="2" id="KW-1185">Reference proteome</keyword>
<dbReference type="Proteomes" id="UP000009070">
    <property type="component" value="Segment"/>
</dbReference>
<name>Q6KGH5_BPFO1</name>
<reference evidence="1 2" key="1">
    <citation type="submission" date="2000-11" db="EMBL/GenBank/DDBJ databases">
        <title>Bacteriophage Felix O1: Genetic Characterization.</title>
        <authorList>
            <person name="Sriranganathan N."/>
            <person name="Whichard J.M."/>
            <person name="Pierson F.W."/>
            <person name="Kapur V."/>
            <person name="Weigt L.A."/>
        </authorList>
    </citation>
    <scope>NUCLEOTIDE SEQUENCE [LARGE SCALE GENOMIC DNA]</scope>
    <source>
        <strain evidence="1">Felix O1-VT1</strain>
    </source>
</reference>
<organismHost>
    <name type="scientific">Salmonella</name>
    <dbReference type="NCBI Taxonomy" id="590"/>
</organismHost>
<dbReference type="EMBL" id="AF320576">
    <property type="protein sequence ID" value="AAQ14673.1"/>
    <property type="molecule type" value="Genomic_DNA"/>
</dbReference>
<evidence type="ECO:0000313" key="1">
    <source>
        <dbReference type="EMBL" id="AAQ14673.1"/>
    </source>
</evidence>